<gene>
    <name evidence="1" type="ORF">F3087_39905</name>
</gene>
<proteinExistence type="predicted"/>
<accession>A0A5N0DXX7</accession>
<dbReference type="Proteomes" id="UP000323876">
    <property type="component" value="Unassembled WGS sequence"/>
</dbReference>
<comment type="caution">
    <text evidence="1">The sequence shown here is derived from an EMBL/GenBank/DDBJ whole genome shotgun (WGS) entry which is preliminary data.</text>
</comment>
<evidence type="ECO:0000313" key="1">
    <source>
        <dbReference type="EMBL" id="KAA8881998.1"/>
    </source>
</evidence>
<dbReference type="AlphaFoldDB" id="A0A5N0DXX7"/>
<reference evidence="1 2" key="1">
    <citation type="submission" date="2019-09" db="EMBL/GenBank/DDBJ databases">
        <authorList>
            <person name="Wang X."/>
        </authorList>
    </citation>
    <scope>NUCLEOTIDE SEQUENCE [LARGE SCALE GENOMIC DNA]</scope>
    <source>
        <strain evidence="1 2">CICC 11023</strain>
    </source>
</reference>
<organism evidence="1 2">
    <name type="scientific">Nocardia colli</name>
    <dbReference type="NCBI Taxonomy" id="2545717"/>
    <lineage>
        <taxon>Bacteria</taxon>
        <taxon>Bacillati</taxon>
        <taxon>Actinomycetota</taxon>
        <taxon>Actinomycetes</taxon>
        <taxon>Mycobacteriales</taxon>
        <taxon>Nocardiaceae</taxon>
        <taxon>Nocardia</taxon>
    </lineage>
</organism>
<dbReference type="OrthoDB" id="3543693at2"/>
<name>A0A5N0DXX7_9NOCA</name>
<dbReference type="RefSeq" id="WP_150407364.1">
    <property type="nucleotide sequence ID" value="NZ_JBHJYQ010000005.1"/>
</dbReference>
<evidence type="ECO:0000313" key="2">
    <source>
        <dbReference type="Proteomes" id="UP000323876"/>
    </source>
</evidence>
<keyword evidence="2" id="KW-1185">Reference proteome</keyword>
<protein>
    <submittedName>
        <fullName evidence="1">Uncharacterized protein</fullName>
    </submittedName>
</protein>
<sequence>MTDIAPLAASSRATFGDPGVHAVVRSGRTVHAVSLGQWVGDEEVPELLCHTGVAGWSPAALEPTREAVTCARCLRRTGRESIASQQLPLFGEIDIADESDRLPLSE</sequence>
<dbReference type="EMBL" id="VXLC01000030">
    <property type="protein sequence ID" value="KAA8881998.1"/>
    <property type="molecule type" value="Genomic_DNA"/>
</dbReference>